<evidence type="ECO:0000256" key="2">
    <source>
        <dbReference type="ARBA" id="ARBA00022703"/>
    </source>
</evidence>
<dbReference type="PANTHER" id="PTHR12758">
    <property type="entry name" value="APOPTOSIS INHIBITOR 5-RELATED"/>
    <property type="match status" value="1"/>
</dbReference>
<evidence type="ECO:0000256" key="1">
    <source>
        <dbReference type="ARBA" id="ARBA00009515"/>
    </source>
</evidence>
<comment type="similarity">
    <text evidence="1">Belongs to the API5 family.</text>
</comment>
<name>A0A6M2DK68_XENCH</name>
<dbReference type="GO" id="GO:0043066">
    <property type="term" value="P:negative regulation of apoptotic process"/>
    <property type="evidence" value="ECO:0007669"/>
    <property type="project" value="TreeGrafter"/>
</dbReference>
<dbReference type="InterPro" id="IPR016024">
    <property type="entry name" value="ARM-type_fold"/>
</dbReference>
<dbReference type="GO" id="GO:0006915">
    <property type="term" value="P:apoptotic process"/>
    <property type="evidence" value="ECO:0007669"/>
    <property type="project" value="UniProtKB-KW"/>
</dbReference>
<organism evidence="4">
    <name type="scientific">Xenopsylla cheopis</name>
    <name type="common">Oriental rat flea</name>
    <name type="synonym">Pulex cheopis</name>
    <dbReference type="NCBI Taxonomy" id="163159"/>
    <lineage>
        <taxon>Eukaryota</taxon>
        <taxon>Metazoa</taxon>
        <taxon>Ecdysozoa</taxon>
        <taxon>Arthropoda</taxon>
        <taxon>Hexapoda</taxon>
        <taxon>Insecta</taxon>
        <taxon>Pterygota</taxon>
        <taxon>Neoptera</taxon>
        <taxon>Endopterygota</taxon>
        <taxon>Siphonaptera</taxon>
        <taxon>Pulicidae</taxon>
        <taxon>Xenopsyllinae</taxon>
        <taxon>Xenopsylla</taxon>
    </lineage>
</organism>
<feature type="compositionally biased region" description="Low complexity" evidence="3">
    <location>
        <begin position="547"/>
        <end position="562"/>
    </location>
</feature>
<dbReference type="GO" id="GO:0005634">
    <property type="term" value="C:nucleus"/>
    <property type="evidence" value="ECO:0007669"/>
    <property type="project" value="TreeGrafter"/>
</dbReference>
<sequence>MSVDNVEKLYKYFDILESAKDKISEHEAEYLAILGAVKGGEKEKRLASQFISRLYKHFPKYADQALAAQFELCGDEDVAIRKQATKDLPAFCKDNKDNTSKVADILSQLLQSKDPLETLIVQNSLFAVMKSDPLGAFIGIFNQILTGEDIVREKCIKFMSTKVKQLGSEVLTKEVEDVLIENCKKVLQDVTCEEFHTLMSILSSTRLSKTVTGHRQLVDIVIEQSELDGNFEINREEDDHRERLMQCLAIAMPYFSSQVDSSRFVEFICDKVFPVFDELSSSKDSLLEDSSTEAQLDMLKALSELIAHCHNLNAPAKKAQSVYKILLDFMPAPPDCDTSADSPSLQFSHVECLLYSYHALMKMASKTSTGVPIEEELQGEALKDFRVRLQYFARGVQAYIKILKDALKGKSDEELKSDENQLKVAALRTTSNINTLIKDLFHTPPSYKSQITLSWIVPDVRRQRKFEPETDILDNTTLKRHTPITFDSSPTKQLRNGSSNDGRRNNFANGSGQKMYTPPSGKYSTKVSSYASNSFRGRGGRGRFFRSRGNSFRSRSSFNNSF</sequence>
<dbReference type="PANTHER" id="PTHR12758:SF19">
    <property type="entry name" value="APOPTOSIS INHIBITOR 5"/>
    <property type="match status" value="1"/>
</dbReference>
<accession>A0A6M2DK68</accession>
<dbReference type="InterPro" id="IPR008383">
    <property type="entry name" value="API5"/>
</dbReference>
<proteinExistence type="inferred from homology"/>
<dbReference type="InterPro" id="IPR011989">
    <property type="entry name" value="ARM-like"/>
</dbReference>
<dbReference type="GO" id="GO:0003723">
    <property type="term" value="F:RNA binding"/>
    <property type="evidence" value="ECO:0007669"/>
    <property type="project" value="TreeGrafter"/>
</dbReference>
<protein>
    <submittedName>
        <fullName evidence="4">Putative apoptosis inhibitor 5/fibroblast growth factor 2-interacting factor 2</fullName>
    </submittedName>
</protein>
<evidence type="ECO:0000313" key="4">
    <source>
        <dbReference type="EMBL" id="NOV46446.1"/>
    </source>
</evidence>
<dbReference type="EMBL" id="GIIL01002720">
    <property type="protein sequence ID" value="NOV46446.1"/>
    <property type="molecule type" value="Transcribed_RNA"/>
</dbReference>
<dbReference type="AlphaFoldDB" id="A0A6M2DK68"/>
<dbReference type="Pfam" id="PF05918">
    <property type="entry name" value="API5"/>
    <property type="match status" value="1"/>
</dbReference>
<evidence type="ECO:0000256" key="3">
    <source>
        <dbReference type="SAM" id="MobiDB-lite"/>
    </source>
</evidence>
<feature type="compositionally biased region" description="Polar residues" evidence="3">
    <location>
        <begin position="522"/>
        <end position="531"/>
    </location>
</feature>
<dbReference type="SUPFAM" id="SSF48371">
    <property type="entry name" value="ARM repeat"/>
    <property type="match status" value="1"/>
</dbReference>
<keyword evidence="2" id="KW-0053">Apoptosis</keyword>
<reference evidence="4" key="1">
    <citation type="submission" date="2020-03" db="EMBL/GenBank/DDBJ databases">
        <title>Transcriptomic Profiling of the Digestive Tract of the Rat Flea, Xenopsylla cheopis, Following Blood Feeding and Infection with Yersinia pestis.</title>
        <authorList>
            <person name="Bland D.M."/>
            <person name="Martens C.A."/>
            <person name="Virtaneva K."/>
            <person name="Kanakabandi K."/>
            <person name="Long D."/>
            <person name="Rosenke R."/>
            <person name="Saturday G.A."/>
            <person name="Hoyt F.H."/>
            <person name="Bruno D.P."/>
            <person name="Ribeiro J.M.C."/>
            <person name="Hinnebusch J."/>
        </authorList>
    </citation>
    <scope>NUCLEOTIDE SEQUENCE</scope>
</reference>
<dbReference type="Gene3D" id="1.25.10.10">
    <property type="entry name" value="Leucine-rich Repeat Variant"/>
    <property type="match status" value="1"/>
</dbReference>
<feature type="compositionally biased region" description="Polar residues" evidence="3">
    <location>
        <begin position="485"/>
        <end position="494"/>
    </location>
</feature>
<feature type="region of interest" description="Disordered" evidence="3">
    <location>
        <begin position="471"/>
        <end position="562"/>
    </location>
</feature>